<evidence type="ECO:0000256" key="2">
    <source>
        <dbReference type="ARBA" id="ARBA00007935"/>
    </source>
</evidence>
<comment type="similarity">
    <text evidence="2">Belongs to the binding-protein-dependent transport system permease family. FecCD subfamily.</text>
</comment>
<proteinExistence type="inferred from homology"/>
<evidence type="ECO:0000256" key="10">
    <source>
        <dbReference type="ARBA" id="ARBA00025320"/>
    </source>
</evidence>
<dbReference type="InterPro" id="IPR000522">
    <property type="entry name" value="ABC_transptr_permease_BtuC"/>
</dbReference>
<keyword evidence="4" id="KW-0813">Transport</keyword>
<dbReference type="SUPFAM" id="SSF81345">
    <property type="entry name" value="ABC transporter involved in vitamin B12 uptake, BtuC"/>
    <property type="match status" value="1"/>
</dbReference>
<evidence type="ECO:0000256" key="13">
    <source>
        <dbReference type="SAM" id="Phobius"/>
    </source>
</evidence>
<evidence type="ECO:0000256" key="4">
    <source>
        <dbReference type="ARBA" id="ARBA00022448"/>
    </source>
</evidence>
<feature type="transmembrane region" description="Helical" evidence="13">
    <location>
        <begin position="230"/>
        <end position="257"/>
    </location>
</feature>
<dbReference type="CDD" id="cd06550">
    <property type="entry name" value="TM_ABC_iron-siderophores_like"/>
    <property type="match status" value="1"/>
</dbReference>
<keyword evidence="6 13" id="KW-0812">Transmembrane</keyword>
<dbReference type="PANTHER" id="PTHR30472">
    <property type="entry name" value="FERRIC ENTEROBACTIN TRANSPORT SYSTEM PERMEASE PROTEIN"/>
    <property type="match status" value="1"/>
</dbReference>
<keyword evidence="8" id="KW-0408">Iron</keyword>
<protein>
    <recommendedName>
        <fullName evidence="3">Probable heme-iron transport system permease protein IsdF</fullName>
    </recommendedName>
    <alternativeName>
        <fullName evidence="12">Iron-regulated surface determinant protein F</fullName>
    </alternativeName>
    <alternativeName>
        <fullName evidence="11">Staphylococcal iron-regulated protein G</fullName>
    </alternativeName>
</protein>
<sequence length="327" mass="34871">MNKKIWSIWGVIVLLIAVFIYSVCTGSIKVSWIELIQGLFTGTNKQVEVIRDLRLPRIIVSSLVGAALAVSGVLLQAVMRSSLADAGVIGISSGAGFVSILVVSIFPNLFFWMPLLACVGGALACFLVYSFAWKSGLNPIRILLVGIAINATFSGLGQSFNYRGSYAVTSINQAVTSIFTMKNWGDVWIMLIYGVVGFVLAWLTSPWCNLLALQDKSAQSVGLHVSRARLLISMIAVLLAAVATAIGGLIVFVGLLVPHIARLLVGSNHKVLIPFSALAGALLILSADTLGRTVLAPAEIPASIIMTVIGGPFLIFLLRKSDRVYGR</sequence>
<dbReference type="Proteomes" id="UP000615455">
    <property type="component" value="Unassembled WGS sequence"/>
</dbReference>
<keyword evidence="9 13" id="KW-0472">Membrane</keyword>
<organism evidence="14 15">
    <name type="scientific">Paenibacillus marchantiophytorum</name>
    <dbReference type="NCBI Taxonomy" id="1619310"/>
    <lineage>
        <taxon>Bacteria</taxon>
        <taxon>Bacillati</taxon>
        <taxon>Bacillota</taxon>
        <taxon>Bacilli</taxon>
        <taxon>Bacillales</taxon>
        <taxon>Paenibacillaceae</taxon>
        <taxon>Paenibacillus</taxon>
    </lineage>
</organism>
<dbReference type="RefSeq" id="WP_189011227.1">
    <property type="nucleotide sequence ID" value="NZ_BMHE01000008.1"/>
</dbReference>
<feature type="transmembrane region" description="Helical" evidence="13">
    <location>
        <begin position="300"/>
        <end position="318"/>
    </location>
</feature>
<keyword evidence="5" id="KW-1003">Cell membrane</keyword>
<evidence type="ECO:0000256" key="8">
    <source>
        <dbReference type="ARBA" id="ARBA00023004"/>
    </source>
</evidence>
<comment type="function">
    <text evidence="10">Part of the binding-protein-dependent transport system for heme-iron. Responsible for the translocation of the substrate across the membrane.</text>
</comment>
<feature type="transmembrane region" description="Helical" evidence="13">
    <location>
        <begin position="86"/>
        <end position="106"/>
    </location>
</feature>
<evidence type="ECO:0000256" key="7">
    <source>
        <dbReference type="ARBA" id="ARBA00022989"/>
    </source>
</evidence>
<evidence type="ECO:0000256" key="3">
    <source>
        <dbReference type="ARBA" id="ARBA00018524"/>
    </source>
</evidence>
<evidence type="ECO:0000256" key="9">
    <source>
        <dbReference type="ARBA" id="ARBA00023136"/>
    </source>
</evidence>
<dbReference type="EMBL" id="BMHE01000008">
    <property type="protein sequence ID" value="GFZ75913.1"/>
    <property type="molecule type" value="Genomic_DNA"/>
</dbReference>
<comment type="caution">
    <text evidence="14">The sequence shown here is derived from an EMBL/GenBank/DDBJ whole genome shotgun (WGS) entry which is preliminary data.</text>
</comment>
<evidence type="ECO:0000313" key="15">
    <source>
        <dbReference type="Proteomes" id="UP000615455"/>
    </source>
</evidence>
<feature type="transmembrane region" description="Helical" evidence="13">
    <location>
        <begin position="7"/>
        <end position="28"/>
    </location>
</feature>
<feature type="transmembrane region" description="Helical" evidence="13">
    <location>
        <begin position="58"/>
        <end position="79"/>
    </location>
</feature>
<accession>A0ABQ1EKG0</accession>
<feature type="transmembrane region" description="Helical" evidence="13">
    <location>
        <begin position="187"/>
        <end position="205"/>
    </location>
</feature>
<evidence type="ECO:0000313" key="14">
    <source>
        <dbReference type="EMBL" id="GFZ75913.1"/>
    </source>
</evidence>
<keyword evidence="15" id="KW-1185">Reference proteome</keyword>
<keyword evidence="7 13" id="KW-1133">Transmembrane helix</keyword>
<dbReference type="Gene3D" id="1.10.3470.10">
    <property type="entry name" value="ABC transporter involved in vitamin B12 uptake, BtuC"/>
    <property type="match status" value="1"/>
</dbReference>
<evidence type="ECO:0000256" key="6">
    <source>
        <dbReference type="ARBA" id="ARBA00022692"/>
    </source>
</evidence>
<dbReference type="Pfam" id="PF01032">
    <property type="entry name" value="FecCD"/>
    <property type="match status" value="1"/>
</dbReference>
<feature type="transmembrane region" description="Helical" evidence="13">
    <location>
        <begin position="112"/>
        <end position="132"/>
    </location>
</feature>
<dbReference type="InterPro" id="IPR037294">
    <property type="entry name" value="ABC_BtuC-like"/>
</dbReference>
<evidence type="ECO:0000256" key="5">
    <source>
        <dbReference type="ARBA" id="ARBA00022475"/>
    </source>
</evidence>
<gene>
    <name evidence="14" type="ORF">GCM10008018_21540</name>
</gene>
<reference evidence="15" key="1">
    <citation type="journal article" date="2019" name="Int. J. Syst. Evol. Microbiol.">
        <title>The Global Catalogue of Microorganisms (GCM) 10K type strain sequencing project: providing services to taxonomists for standard genome sequencing and annotation.</title>
        <authorList>
            <consortium name="The Broad Institute Genomics Platform"/>
            <consortium name="The Broad Institute Genome Sequencing Center for Infectious Disease"/>
            <person name="Wu L."/>
            <person name="Ma J."/>
        </authorList>
    </citation>
    <scope>NUCLEOTIDE SEQUENCE [LARGE SCALE GENOMIC DNA]</scope>
    <source>
        <strain evidence="15">CGMCC 1.15043</strain>
    </source>
</reference>
<evidence type="ECO:0000256" key="11">
    <source>
        <dbReference type="ARBA" id="ARBA00031149"/>
    </source>
</evidence>
<evidence type="ECO:0000256" key="12">
    <source>
        <dbReference type="ARBA" id="ARBA00031465"/>
    </source>
</evidence>
<feature type="transmembrane region" description="Helical" evidence="13">
    <location>
        <begin position="269"/>
        <end position="288"/>
    </location>
</feature>
<evidence type="ECO:0000256" key="1">
    <source>
        <dbReference type="ARBA" id="ARBA00004651"/>
    </source>
</evidence>
<comment type="subcellular location">
    <subcellularLocation>
        <location evidence="1">Cell membrane</location>
        <topology evidence="1">Multi-pass membrane protein</topology>
    </subcellularLocation>
</comment>
<name>A0ABQ1EKG0_9BACL</name>
<dbReference type="PANTHER" id="PTHR30472:SF21">
    <property type="entry name" value="HEME-IRON TRANSPORT SYSTEM PERMEASE PROTEIN ISDF-RELATED"/>
    <property type="match status" value="1"/>
</dbReference>